<dbReference type="WBParaSite" id="RSKR_0000867600.1">
    <property type="protein sequence ID" value="RSKR_0000867600.1"/>
    <property type="gene ID" value="RSKR_0000867600"/>
</dbReference>
<protein>
    <submittedName>
        <fullName evidence="2">J domain-containing protein</fullName>
    </submittedName>
</protein>
<proteinExistence type="predicted"/>
<name>A0AC35U894_9BILA</name>
<sequence length="119" mass="14293">MPQSLYELLGCDQSSDKEQIIYEYKILAKKYHPDKNESKCQVMFQQLHYAKEILTNDRTRKHYDNYLKMGSIMPLKEWMDNLDRIQQVNYLLLSKIYFVEFSLDNKNPSTNHISSYKSK</sequence>
<evidence type="ECO:0000313" key="2">
    <source>
        <dbReference type="WBParaSite" id="RSKR_0000867600.1"/>
    </source>
</evidence>
<organism evidence="1 2">
    <name type="scientific">Rhabditophanes sp. KR3021</name>
    <dbReference type="NCBI Taxonomy" id="114890"/>
    <lineage>
        <taxon>Eukaryota</taxon>
        <taxon>Metazoa</taxon>
        <taxon>Ecdysozoa</taxon>
        <taxon>Nematoda</taxon>
        <taxon>Chromadorea</taxon>
        <taxon>Rhabditida</taxon>
        <taxon>Tylenchina</taxon>
        <taxon>Panagrolaimomorpha</taxon>
        <taxon>Strongyloidoidea</taxon>
        <taxon>Alloionematidae</taxon>
        <taxon>Rhabditophanes</taxon>
    </lineage>
</organism>
<accession>A0AC35U894</accession>
<dbReference type="Proteomes" id="UP000095286">
    <property type="component" value="Unplaced"/>
</dbReference>
<reference evidence="2" key="1">
    <citation type="submission" date="2016-11" db="UniProtKB">
        <authorList>
            <consortium name="WormBaseParasite"/>
        </authorList>
    </citation>
    <scope>IDENTIFICATION</scope>
    <source>
        <strain evidence="2">KR3021</strain>
    </source>
</reference>
<evidence type="ECO:0000313" key="1">
    <source>
        <dbReference type="Proteomes" id="UP000095286"/>
    </source>
</evidence>